<protein>
    <submittedName>
        <fullName evidence="1">Uncharacterized protein</fullName>
    </submittedName>
</protein>
<dbReference type="RefSeq" id="WP_379556583.1">
    <property type="nucleotide sequence ID" value="NZ_JBHTJS010000002.1"/>
</dbReference>
<name>A0ABW3KF52_9GAMM</name>
<organism evidence="1 2">
    <name type="scientific">Oceanisphaera ostreae</name>
    <dbReference type="NCBI Taxonomy" id="914151"/>
    <lineage>
        <taxon>Bacteria</taxon>
        <taxon>Pseudomonadati</taxon>
        <taxon>Pseudomonadota</taxon>
        <taxon>Gammaproteobacteria</taxon>
        <taxon>Aeromonadales</taxon>
        <taxon>Aeromonadaceae</taxon>
        <taxon>Oceanisphaera</taxon>
    </lineage>
</organism>
<comment type="caution">
    <text evidence="1">The sequence shown here is derived from an EMBL/GenBank/DDBJ whole genome shotgun (WGS) entry which is preliminary data.</text>
</comment>
<proteinExistence type="predicted"/>
<evidence type="ECO:0000313" key="1">
    <source>
        <dbReference type="EMBL" id="MFD1006656.1"/>
    </source>
</evidence>
<gene>
    <name evidence="1" type="ORF">ACFQ1C_00535</name>
</gene>
<keyword evidence="2" id="KW-1185">Reference proteome</keyword>
<evidence type="ECO:0000313" key="2">
    <source>
        <dbReference type="Proteomes" id="UP001597048"/>
    </source>
</evidence>
<accession>A0ABW3KF52</accession>
<reference evidence="2" key="1">
    <citation type="journal article" date="2019" name="Int. J. Syst. Evol. Microbiol.">
        <title>The Global Catalogue of Microorganisms (GCM) 10K type strain sequencing project: providing services to taxonomists for standard genome sequencing and annotation.</title>
        <authorList>
            <consortium name="The Broad Institute Genomics Platform"/>
            <consortium name="The Broad Institute Genome Sequencing Center for Infectious Disease"/>
            <person name="Wu L."/>
            <person name="Ma J."/>
        </authorList>
    </citation>
    <scope>NUCLEOTIDE SEQUENCE [LARGE SCALE GENOMIC DNA]</scope>
    <source>
        <strain evidence="2">CCUG 60525</strain>
    </source>
</reference>
<sequence>MAEAIPLNFATESVEEHGKIVIKSEKPPFFLVIASAARQSTLQTYTVPNLDCRVAALLAMTTKESGTPASNAVRLTLKMTCFGFT</sequence>
<dbReference type="EMBL" id="JBHTJS010000002">
    <property type="protein sequence ID" value="MFD1006656.1"/>
    <property type="molecule type" value="Genomic_DNA"/>
</dbReference>
<dbReference type="Proteomes" id="UP001597048">
    <property type="component" value="Unassembled WGS sequence"/>
</dbReference>